<dbReference type="RefSeq" id="WP_173063597.1">
    <property type="nucleotide sequence ID" value="NZ_AP022853.1"/>
</dbReference>
<sequence>MALQALIFDVDGTLADTERDGHRIAFNSAFREFGLDWDWDVDLYGKLLAVTGGKERIRYYVESFNTRYVKPADFDRLVAELHKTKTRHYTELLSGGLIPVRPGIRRLLEEARTAGLRLAIATTTTPENVTALLKYSLAPDAESWFEVIAAGDIVPAKKPAPDIYFWALERMNLDPAACLAFEDSENGLKSSLGAGIKTLVTINDYTTDHEFPGALAVLSDLGEPGQACQVFSGDLNGKAYVDVALLRQWHENA</sequence>
<dbReference type="InterPro" id="IPR023214">
    <property type="entry name" value="HAD_sf"/>
</dbReference>
<dbReference type="AlphaFoldDB" id="A0A6F8VDS4"/>
<dbReference type="Gene3D" id="1.10.150.240">
    <property type="entry name" value="Putative phosphatase, domain 2"/>
    <property type="match status" value="1"/>
</dbReference>
<dbReference type="PRINTS" id="PR00413">
    <property type="entry name" value="HADHALOGNASE"/>
</dbReference>
<name>A0A6F8VDS4_9PROT</name>
<dbReference type="PANTHER" id="PTHR42896">
    <property type="entry name" value="XYLULOSE-1,5-BISPHOSPHATE (XUBP) PHOSPHATASE"/>
    <property type="match status" value="1"/>
</dbReference>
<proteinExistence type="predicted"/>
<dbReference type="InterPro" id="IPR044999">
    <property type="entry name" value="CbbY-like"/>
</dbReference>
<accession>A0A6F8VDS4</accession>
<dbReference type="KEGG" id="slac:SKTS_18010"/>
<dbReference type="InterPro" id="IPR023198">
    <property type="entry name" value="PGP-like_dom2"/>
</dbReference>
<dbReference type="GO" id="GO:0016787">
    <property type="term" value="F:hydrolase activity"/>
    <property type="evidence" value="ECO:0007669"/>
    <property type="project" value="InterPro"/>
</dbReference>
<dbReference type="NCBIfam" id="TIGR01509">
    <property type="entry name" value="HAD-SF-IA-v3"/>
    <property type="match status" value="1"/>
</dbReference>
<dbReference type="SFLD" id="SFLDS00003">
    <property type="entry name" value="Haloacid_Dehalogenase"/>
    <property type="match status" value="1"/>
</dbReference>
<dbReference type="SFLD" id="SFLDG01135">
    <property type="entry name" value="C1.5.6:_HAD__Beta-PGM__Phospha"/>
    <property type="match status" value="1"/>
</dbReference>
<keyword evidence="2" id="KW-1185">Reference proteome</keyword>
<dbReference type="InterPro" id="IPR036412">
    <property type="entry name" value="HAD-like_sf"/>
</dbReference>
<dbReference type="Pfam" id="PF00702">
    <property type="entry name" value="Hydrolase"/>
    <property type="match status" value="1"/>
</dbReference>
<dbReference type="SUPFAM" id="SSF56784">
    <property type="entry name" value="HAD-like"/>
    <property type="match status" value="1"/>
</dbReference>
<gene>
    <name evidence="1" type="ORF">SKTS_18010</name>
</gene>
<dbReference type="PANTHER" id="PTHR42896:SF2">
    <property type="entry name" value="CBBY-LIKE PROTEIN"/>
    <property type="match status" value="1"/>
</dbReference>
<dbReference type="EMBL" id="AP022853">
    <property type="protein sequence ID" value="BCB26915.1"/>
    <property type="molecule type" value="Genomic_DNA"/>
</dbReference>
<dbReference type="Proteomes" id="UP000502260">
    <property type="component" value="Chromosome"/>
</dbReference>
<dbReference type="SFLD" id="SFLDF00035">
    <property type="entry name" value="phosphoglycolate_phosphatase"/>
    <property type="match status" value="1"/>
</dbReference>
<dbReference type="CDD" id="cd07528">
    <property type="entry name" value="HAD_CbbY-like"/>
    <property type="match status" value="1"/>
</dbReference>
<protein>
    <submittedName>
        <fullName evidence="1">Phosphatase</fullName>
    </submittedName>
</protein>
<dbReference type="SFLD" id="SFLDG01129">
    <property type="entry name" value="C1.5:_HAD__Beta-PGM__Phosphata"/>
    <property type="match status" value="1"/>
</dbReference>
<organism evidence="1 2">
    <name type="scientific">Sulfurimicrobium lacus</name>
    <dbReference type="NCBI Taxonomy" id="2715678"/>
    <lineage>
        <taxon>Bacteria</taxon>
        <taxon>Pseudomonadati</taxon>
        <taxon>Pseudomonadota</taxon>
        <taxon>Betaproteobacteria</taxon>
        <taxon>Nitrosomonadales</taxon>
        <taxon>Sulfuricellaceae</taxon>
        <taxon>Sulfurimicrobium</taxon>
    </lineage>
</organism>
<evidence type="ECO:0000313" key="1">
    <source>
        <dbReference type="EMBL" id="BCB26915.1"/>
    </source>
</evidence>
<reference evidence="2" key="1">
    <citation type="submission" date="2020-03" db="EMBL/GenBank/DDBJ databases">
        <title>Complete genome sequence of sulfur-oxidizing bacterium skT11.</title>
        <authorList>
            <person name="Kanda M."/>
            <person name="Kojima H."/>
            <person name="Fukui M."/>
        </authorList>
    </citation>
    <scope>NUCLEOTIDE SEQUENCE [LARGE SCALE GENOMIC DNA]</scope>
    <source>
        <strain evidence="2">skT11</strain>
    </source>
</reference>
<dbReference type="InterPro" id="IPR006439">
    <property type="entry name" value="HAD-SF_hydro_IA"/>
</dbReference>
<dbReference type="Gene3D" id="3.40.50.1000">
    <property type="entry name" value="HAD superfamily/HAD-like"/>
    <property type="match status" value="1"/>
</dbReference>
<evidence type="ECO:0000313" key="2">
    <source>
        <dbReference type="Proteomes" id="UP000502260"/>
    </source>
</evidence>